<dbReference type="EMBL" id="CM042019">
    <property type="protein sequence ID" value="KAI3824472.1"/>
    <property type="molecule type" value="Genomic_DNA"/>
</dbReference>
<sequence>MVTMVEDVVVAIGIGDGEWPNTRDDGVEFGVDVGVDDVCFGDGFGAGENESVLNVEMEVGARIRGLAVAERP</sequence>
<accession>A0ACB9JWP0</accession>
<proteinExistence type="predicted"/>
<keyword evidence="2" id="KW-1185">Reference proteome</keyword>
<reference evidence="2" key="1">
    <citation type="journal article" date="2022" name="Mol. Ecol. Resour.">
        <title>The genomes of chicory, endive, great burdock and yacon provide insights into Asteraceae palaeo-polyploidization history and plant inulin production.</title>
        <authorList>
            <person name="Fan W."/>
            <person name="Wang S."/>
            <person name="Wang H."/>
            <person name="Wang A."/>
            <person name="Jiang F."/>
            <person name="Liu H."/>
            <person name="Zhao H."/>
            <person name="Xu D."/>
            <person name="Zhang Y."/>
        </authorList>
    </citation>
    <scope>NUCLEOTIDE SEQUENCE [LARGE SCALE GENOMIC DNA]</scope>
    <source>
        <strain evidence="2">cv. Yunnan</strain>
    </source>
</reference>
<gene>
    <name evidence="1" type="ORF">L1987_05932</name>
</gene>
<comment type="caution">
    <text evidence="1">The sequence shown here is derived from an EMBL/GenBank/DDBJ whole genome shotgun (WGS) entry which is preliminary data.</text>
</comment>
<reference evidence="1 2" key="2">
    <citation type="journal article" date="2022" name="Mol. Ecol. Resour.">
        <title>The genomes of chicory, endive, great burdock and yacon provide insights into Asteraceae paleo-polyploidization history and plant inulin production.</title>
        <authorList>
            <person name="Fan W."/>
            <person name="Wang S."/>
            <person name="Wang H."/>
            <person name="Wang A."/>
            <person name="Jiang F."/>
            <person name="Liu H."/>
            <person name="Zhao H."/>
            <person name="Xu D."/>
            <person name="Zhang Y."/>
        </authorList>
    </citation>
    <scope>NUCLEOTIDE SEQUENCE [LARGE SCALE GENOMIC DNA]</scope>
    <source>
        <strain evidence="2">cv. Yunnan</strain>
        <tissue evidence="1">Leaves</tissue>
    </source>
</reference>
<dbReference type="Proteomes" id="UP001056120">
    <property type="component" value="Linkage Group LG02"/>
</dbReference>
<protein>
    <submittedName>
        <fullName evidence="1">Uncharacterized protein</fullName>
    </submittedName>
</protein>
<evidence type="ECO:0000313" key="1">
    <source>
        <dbReference type="EMBL" id="KAI3824472.1"/>
    </source>
</evidence>
<organism evidence="1 2">
    <name type="scientific">Smallanthus sonchifolius</name>
    <dbReference type="NCBI Taxonomy" id="185202"/>
    <lineage>
        <taxon>Eukaryota</taxon>
        <taxon>Viridiplantae</taxon>
        <taxon>Streptophyta</taxon>
        <taxon>Embryophyta</taxon>
        <taxon>Tracheophyta</taxon>
        <taxon>Spermatophyta</taxon>
        <taxon>Magnoliopsida</taxon>
        <taxon>eudicotyledons</taxon>
        <taxon>Gunneridae</taxon>
        <taxon>Pentapetalae</taxon>
        <taxon>asterids</taxon>
        <taxon>campanulids</taxon>
        <taxon>Asterales</taxon>
        <taxon>Asteraceae</taxon>
        <taxon>Asteroideae</taxon>
        <taxon>Heliantheae alliance</taxon>
        <taxon>Millerieae</taxon>
        <taxon>Smallanthus</taxon>
    </lineage>
</organism>
<evidence type="ECO:0000313" key="2">
    <source>
        <dbReference type="Proteomes" id="UP001056120"/>
    </source>
</evidence>
<name>A0ACB9JWP0_9ASTR</name>